<proteinExistence type="predicted"/>
<dbReference type="GO" id="GO:0046872">
    <property type="term" value="F:metal ion binding"/>
    <property type="evidence" value="ECO:0007669"/>
    <property type="project" value="InterPro"/>
</dbReference>
<comment type="caution">
    <text evidence="2">The sequence shown here is derived from an EMBL/GenBank/DDBJ whole genome shotgun (WGS) entry which is preliminary data.</text>
</comment>
<dbReference type="Pfam" id="PF00403">
    <property type="entry name" value="HMA"/>
    <property type="match status" value="1"/>
</dbReference>
<dbReference type="Proteomes" id="UP000631694">
    <property type="component" value="Unassembled WGS sequence"/>
</dbReference>
<protein>
    <submittedName>
        <fullName evidence="2">Heavy-metal-associated domain-containing protein</fullName>
    </submittedName>
</protein>
<evidence type="ECO:0000313" key="2">
    <source>
        <dbReference type="EMBL" id="MBH0238196.1"/>
    </source>
</evidence>
<dbReference type="RefSeq" id="WP_197311283.1">
    <property type="nucleotide sequence ID" value="NZ_JADZLT010000050.1"/>
</dbReference>
<dbReference type="InterPro" id="IPR036163">
    <property type="entry name" value="HMA_dom_sf"/>
</dbReference>
<accession>A0A931MZX2</accession>
<evidence type="ECO:0000259" key="1">
    <source>
        <dbReference type="PROSITE" id="PS50846"/>
    </source>
</evidence>
<dbReference type="PROSITE" id="PS50846">
    <property type="entry name" value="HMA_2"/>
    <property type="match status" value="1"/>
</dbReference>
<dbReference type="Gene3D" id="3.30.70.100">
    <property type="match status" value="1"/>
</dbReference>
<feature type="domain" description="HMA" evidence="1">
    <location>
        <begin position="1"/>
        <end position="66"/>
    </location>
</feature>
<dbReference type="SUPFAM" id="SSF55008">
    <property type="entry name" value="HMA, heavy metal-associated domain"/>
    <property type="match status" value="1"/>
</dbReference>
<dbReference type="CDD" id="cd00371">
    <property type="entry name" value="HMA"/>
    <property type="match status" value="1"/>
</dbReference>
<dbReference type="AlphaFoldDB" id="A0A931MZX2"/>
<dbReference type="InterPro" id="IPR006121">
    <property type="entry name" value="HMA_dom"/>
</dbReference>
<name>A0A931MZX2_9HYPH</name>
<keyword evidence="3" id="KW-1185">Reference proteome</keyword>
<organism evidence="2 3">
    <name type="scientific">Methylobrevis albus</name>
    <dbReference type="NCBI Taxonomy" id="2793297"/>
    <lineage>
        <taxon>Bacteria</taxon>
        <taxon>Pseudomonadati</taxon>
        <taxon>Pseudomonadota</taxon>
        <taxon>Alphaproteobacteria</taxon>
        <taxon>Hyphomicrobiales</taxon>
        <taxon>Pleomorphomonadaceae</taxon>
        <taxon>Methylobrevis</taxon>
    </lineage>
</organism>
<reference evidence="2" key="1">
    <citation type="submission" date="2020-12" db="EMBL/GenBank/DDBJ databases">
        <title>Methylobrevis albus sp. nov., isolated from fresh water lack sediment.</title>
        <authorList>
            <person name="Zou Q."/>
        </authorList>
    </citation>
    <scope>NUCLEOTIDE SEQUENCE</scope>
    <source>
        <strain evidence="2">L22</strain>
    </source>
</reference>
<gene>
    <name evidence="2" type="ORF">I5731_10210</name>
</gene>
<sequence>MIELKVSGITCDGCVRTVTRVVERKAPGATVQVDRATGIVTIEGADGAAKAGEIATALTAAGYDAAA</sequence>
<evidence type="ECO:0000313" key="3">
    <source>
        <dbReference type="Proteomes" id="UP000631694"/>
    </source>
</evidence>
<dbReference type="EMBL" id="JADZLT010000050">
    <property type="protein sequence ID" value="MBH0238196.1"/>
    <property type="molecule type" value="Genomic_DNA"/>
</dbReference>